<organism evidence="2 3">
    <name type="scientific">Mycena pura</name>
    <dbReference type="NCBI Taxonomy" id="153505"/>
    <lineage>
        <taxon>Eukaryota</taxon>
        <taxon>Fungi</taxon>
        <taxon>Dikarya</taxon>
        <taxon>Basidiomycota</taxon>
        <taxon>Agaricomycotina</taxon>
        <taxon>Agaricomycetes</taxon>
        <taxon>Agaricomycetidae</taxon>
        <taxon>Agaricales</taxon>
        <taxon>Marasmiineae</taxon>
        <taxon>Mycenaceae</taxon>
        <taxon>Mycena</taxon>
    </lineage>
</organism>
<gene>
    <name evidence="2" type="ORF">GGX14DRAFT_394950</name>
</gene>
<evidence type="ECO:0000313" key="2">
    <source>
        <dbReference type="EMBL" id="KAJ7210155.1"/>
    </source>
</evidence>
<feature type="compositionally biased region" description="Basic residues" evidence="1">
    <location>
        <begin position="300"/>
        <end position="312"/>
    </location>
</feature>
<proteinExistence type="predicted"/>
<comment type="caution">
    <text evidence="2">The sequence shown here is derived from an EMBL/GenBank/DDBJ whole genome shotgun (WGS) entry which is preliminary data.</text>
</comment>
<name>A0AAD6YHF5_9AGAR</name>
<sequence length="685" mass="75539">MGEKQSTKVTEVNAHWRLYESKERGASMLPLGESAALAADVVGESKNTHKTSIKTDFHRRALQPYHNILKRATSESFGHNSSPVATTFGADVNKHRNIAVAVRMALNCAPWKGLKTWTEIFDSATMFDESVTASSDVQLVTGSGDEPCPSIRPLCQSRSRHSRRGGWAVKWRPEPRQLPPDVEVKKEGKKKNFDTVGATARPALQNLLLGSLLNVPALARRLRVPGSLFARSPPTAHIHESDAQRQTDWIGAVRCDAMRGERVGRPKRMHRESAAHHRLRAPLIPPAPARPRAPGAERPHHGRPPYRPRERAHRVPHLFPTACAATARPRPHVAASVRRADAHATAARCTHAPPPARHVCAVARPTHMRRRPPDAHAQPPARRPSRFRHALLLPDGHLPPSPGTTSKRSPSRALKRDLRARDVDWARARVRGEDELGRDARAERAHEACHFVRHGRRGHGLGCGGGLGRRRGGHEEKATIDVGLTCVSIGLCRRSRKDLPCNPSVHKCVETCMQTSFLLPFCVLAQVTRGSLPKNAKNGPKMEKSRSKEWPALSDTPGRVHAIEFLALAQSQPLNPAPPNLRPLPVVKIKTCCVWQEAENGGKKETMHGPASEHCVPKGIPARASLSRLCLGPQLPYLTSYSLSERLSKVESEVENSQSNSNPPQWATQRYNLDASKISNRTGYT</sequence>
<feature type="region of interest" description="Disordered" evidence="1">
    <location>
        <begin position="392"/>
        <end position="416"/>
    </location>
</feature>
<feature type="region of interest" description="Disordered" evidence="1">
    <location>
        <begin position="652"/>
        <end position="685"/>
    </location>
</feature>
<dbReference type="EMBL" id="JARJCW010000029">
    <property type="protein sequence ID" value="KAJ7210155.1"/>
    <property type="molecule type" value="Genomic_DNA"/>
</dbReference>
<feature type="region of interest" description="Disordered" evidence="1">
    <location>
        <begin position="266"/>
        <end position="312"/>
    </location>
</feature>
<feature type="region of interest" description="Disordered" evidence="1">
    <location>
        <begin position="533"/>
        <end position="554"/>
    </location>
</feature>
<feature type="compositionally biased region" description="Low complexity" evidence="1">
    <location>
        <begin position="655"/>
        <end position="665"/>
    </location>
</feature>
<reference evidence="2" key="1">
    <citation type="submission" date="2023-03" db="EMBL/GenBank/DDBJ databases">
        <title>Massive genome expansion in bonnet fungi (Mycena s.s.) driven by repeated elements and novel gene families across ecological guilds.</title>
        <authorList>
            <consortium name="Lawrence Berkeley National Laboratory"/>
            <person name="Harder C.B."/>
            <person name="Miyauchi S."/>
            <person name="Viragh M."/>
            <person name="Kuo A."/>
            <person name="Thoen E."/>
            <person name="Andreopoulos B."/>
            <person name="Lu D."/>
            <person name="Skrede I."/>
            <person name="Drula E."/>
            <person name="Henrissat B."/>
            <person name="Morin E."/>
            <person name="Kohler A."/>
            <person name="Barry K."/>
            <person name="LaButti K."/>
            <person name="Morin E."/>
            <person name="Salamov A."/>
            <person name="Lipzen A."/>
            <person name="Mereny Z."/>
            <person name="Hegedus B."/>
            <person name="Baldrian P."/>
            <person name="Stursova M."/>
            <person name="Weitz H."/>
            <person name="Taylor A."/>
            <person name="Grigoriev I.V."/>
            <person name="Nagy L.G."/>
            <person name="Martin F."/>
            <person name="Kauserud H."/>
        </authorList>
    </citation>
    <scope>NUCLEOTIDE SEQUENCE</scope>
    <source>
        <strain evidence="2">9144</strain>
    </source>
</reference>
<dbReference type="AlphaFoldDB" id="A0AAD6YHF5"/>
<protein>
    <submittedName>
        <fullName evidence="2">Uncharacterized protein</fullName>
    </submittedName>
</protein>
<feature type="compositionally biased region" description="Basic and acidic residues" evidence="1">
    <location>
        <begin position="540"/>
        <end position="549"/>
    </location>
</feature>
<accession>A0AAD6YHF5</accession>
<feature type="compositionally biased region" description="Basic residues" evidence="1">
    <location>
        <begin position="266"/>
        <end position="280"/>
    </location>
</feature>
<evidence type="ECO:0000313" key="3">
    <source>
        <dbReference type="Proteomes" id="UP001219525"/>
    </source>
</evidence>
<evidence type="ECO:0000256" key="1">
    <source>
        <dbReference type="SAM" id="MobiDB-lite"/>
    </source>
</evidence>
<feature type="compositionally biased region" description="Polar residues" evidence="1">
    <location>
        <begin position="666"/>
        <end position="685"/>
    </location>
</feature>
<dbReference type="Proteomes" id="UP001219525">
    <property type="component" value="Unassembled WGS sequence"/>
</dbReference>
<keyword evidence="3" id="KW-1185">Reference proteome</keyword>